<evidence type="ECO:0000313" key="2">
    <source>
        <dbReference type="Proteomes" id="UP001596505"/>
    </source>
</evidence>
<accession>A0ABW2Q1E7</accession>
<organism evidence="1 2">
    <name type="scientific">Scopulibacillus cellulosilyticus</name>
    <dbReference type="NCBI Taxonomy" id="2665665"/>
    <lineage>
        <taxon>Bacteria</taxon>
        <taxon>Bacillati</taxon>
        <taxon>Bacillota</taxon>
        <taxon>Bacilli</taxon>
        <taxon>Bacillales</taxon>
        <taxon>Sporolactobacillaceae</taxon>
        <taxon>Scopulibacillus</taxon>
    </lineage>
</organism>
<sequence length="116" mass="13664">MKKAFRKKEPENLIEMVPVLNDKFRIDEINEKYYLIIPRTTMVEKAAIKFLKQPKEHRYKLDDLGLFVLNHCNGDYTVGDIENLLHEHFGDKAEPTLARLVKFLQILDTNHIVTLK</sequence>
<dbReference type="Pfam" id="PF05402">
    <property type="entry name" value="PqqD"/>
    <property type="match status" value="1"/>
</dbReference>
<dbReference type="EMBL" id="JBHTCO010000043">
    <property type="protein sequence ID" value="MFC7395144.1"/>
    <property type="molecule type" value="Genomic_DNA"/>
</dbReference>
<protein>
    <submittedName>
        <fullName evidence="1">PqqD family protein</fullName>
    </submittedName>
</protein>
<dbReference type="RefSeq" id="WP_380969371.1">
    <property type="nucleotide sequence ID" value="NZ_JBHTCO010000043.1"/>
</dbReference>
<dbReference type="InterPro" id="IPR041881">
    <property type="entry name" value="PqqD_sf"/>
</dbReference>
<evidence type="ECO:0000313" key="1">
    <source>
        <dbReference type="EMBL" id="MFC7395144.1"/>
    </source>
</evidence>
<dbReference type="InterPro" id="IPR008792">
    <property type="entry name" value="PQQD"/>
</dbReference>
<proteinExistence type="predicted"/>
<dbReference type="Proteomes" id="UP001596505">
    <property type="component" value="Unassembled WGS sequence"/>
</dbReference>
<dbReference type="Gene3D" id="1.10.10.1150">
    <property type="entry name" value="Coenzyme PQQ synthesis protein D (PqqD)"/>
    <property type="match status" value="1"/>
</dbReference>
<gene>
    <name evidence="1" type="ORF">ACFQRG_19735</name>
</gene>
<name>A0ABW2Q1E7_9BACL</name>
<keyword evidence="2" id="KW-1185">Reference proteome</keyword>
<comment type="caution">
    <text evidence="1">The sequence shown here is derived from an EMBL/GenBank/DDBJ whole genome shotgun (WGS) entry which is preliminary data.</text>
</comment>
<reference evidence="2" key="1">
    <citation type="journal article" date="2019" name="Int. J. Syst. Evol. Microbiol.">
        <title>The Global Catalogue of Microorganisms (GCM) 10K type strain sequencing project: providing services to taxonomists for standard genome sequencing and annotation.</title>
        <authorList>
            <consortium name="The Broad Institute Genomics Platform"/>
            <consortium name="The Broad Institute Genome Sequencing Center for Infectious Disease"/>
            <person name="Wu L."/>
            <person name="Ma J."/>
        </authorList>
    </citation>
    <scope>NUCLEOTIDE SEQUENCE [LARGE SCALE GENOMIC DNA]</scope>
    <source>
        <strain evidence="2">CGMCC 1.16305</strain>
    </source>
</reference>